<accession>T1HPX9</accession>
<dbReference type="AlphaFoldDB" id="T1HPX9"/>
<dbReference type="EMBL" id="ACPB03020588">
    <property type="status" value="NOT_ANNOTATED_CDS"/>
    <property type="molecule type" value="Genomic_DNA"/>
</dbReference>
<dbReference type="Proteomes" id="UP000015103">
    <property type="component" value="Unassembled WGS sequence"/>
</dbReference>
<sequence length="184" mass="21671">MQEETKTAVVNLILAEQWLYEDVKHRRSVAMFKKDLKKLHQNVLENKYYDNFSLLNNLGCPNCPFRTNDSKSLIEHTVECKNNEIISQNLKSIRYQQPFNRKRSKRAVDNRIEKKNDTINRLSLFKDKDLKEKCQQLGSKSAQISIIANTCNFIHQKNPSQLQLRILSRTFNLPKVYTVARKDE</sequence>
<dbReference type="HOGENOM" id="CLU_1469969_0_0_1"/>
<dbReference type="VEuPathDB" id="VectorBase:RPRC006103"/>
<reference evidence="1" key="1">
    <citation type="submission" date="2015-05" db="UniProtKB">
        <authorList>
            <consortium name="EnsemblMetazoa"/>
        </authorList>
    </citation>
    <scope>IDENTIFICATION</scope>
</reference>
<evidence type="ECO:0000313" key="2">
    <source>
        <dbReference type="Proteomes" id="UP000015103"/>
    </source>
</evidence>
<organism evidence="1 2">
    <name type="scientific">Rhodnius prolixus</name>
    <name type="common">Triatomid bug</name>
    <dbReference type="NCBI Taxonomy" id="13249"/>
    <lineage>
        <taxon>Eukaryota</taxon>
        <taxon>Metazoa</taxon>
        <taxon>Ecdysozoa</taxon>
        <taxon>Arthropoda</taxon>
        <taxon>Hexapoda</taxon>
        <taxon>Insecta</taxon>
        <taxon>Pterygota</taxon>
        <taxon>Neoptera</taxon>
        <taxon>Paraneoptera</taxon>
        <taxon>Hemiptera</taxon>
        <taxon>Heteroptera</taxon>
        <taxon>Panheteroptera</taxon>
        <taxon>Cimicomorpha</taxon>
        <taxon>Reduviidae</taxon>
        <taxon>Triatominae</taxon>
        <taxon>Rhodnius</taxon>
    </lineage>
</organism>
<dbReference type="InParanoid" id="T1HPX9"/>
<protein>
    <submittedName>
        <fullName evidence="1">Uncharacterized protein</fullName>
    </submittedName>
</protein>
<proteinExistence type="predicted"/>
<dbReference type="EnsemblMetazoa" id="RPRC006103-RA">
    <property type="protein sequence ID" value="RPRC006103-PA"/>
    <property type="gene ID" value="RPRC006103"/>
</dbReference>
<evidence type="ECO:0000313" key="1">
    <source>
        <dbReference type="EnsemblMetazoa" id="RPRC006103-PA"/>
    </source>
</evidence>
<keyword evidence="2" id="KW-1185">Reference proteome</keyword>
<name>T1HPX9_RHOPR</name>